<dbReference type="InterPro" id="IPR029069">
    <property type="entry name" value="HotDog_dom_sf"/>
</dbReference>
<keyword evidence="3" id="KW-1185">Reference proteome</keyword>
<dbReference type="AlphaFoldDB" id="A0A3B4ARA7"/>
<dbReference type="STRING" id="409849.ENSPMGP00000018876"/>
<dbReference type="GO" id="GO:0005829">
    <property type="term" value="C:cytosol"/>
    <property type="evidence" value="ECO:0007669"/>
    <property type="project" value="TreeGrafter"/>
</dbReference>
<accession>A0A3B4ARA7</accession>
<dbReference type="GO" id="GO:0052816">
    <property type="term" value="F:long-chain fatty acyl-CoA hydrolase activity"/>
    <property type="evidence" value="ECO:0007669"/>
    <property type="project" value="TreeGrafter"/>
</dbReference>
<dbReference type="Ensembl" id="ENSPMGT00000020124.1">
    <property type="protein sequence ID" value="ENSPMGP00000018876.1"/>
    <property type="gene ID" value="ENSPMGG00000015366.1"/>
</dbReference>
<sequence>MEVGVRAEAYQEEGPNRHINSAFMIFEVLDTDGKPRLLPRIRPEPEGRRRFEEAIARKKIRLDRKYIISRQQAEVPLSVPWDPTNQVTPHTSYTYPVKLRFCRVSLFSPVVRQVRLFTVEHPSMLSFRVESEVDVPAPRAFSLLSELSTRHLWDPHYKECELIRRVDADNSLYRVVTPPVRAGAVGSSTSPPGGEGVLQDFILLASKRKPCASGDPYVIALRSVTLPTHPPTQGLTRGEVLCAGFTILDTPHDKVSYYNQASAELLLPYISTDMAGLSSSFYHTFCSCRQYLTHHRLSTPQDLSLQRAVSSESQSSESDTERLTAAVIRTQL</sequence>
<reference evidence="2" key="2">
    <citation type="submission" date="2025-09" db="UniProtKB">
        <authorList>
            <consortium name="Ensembl"/>
        </authorList>
    </citation>
    <scope>IDENTIFICATION</scope>
</reference>
<dbReference type="InterPro" id="IPR023393">
    <property type="entry name" value="START-like_dom_sf"/>
</dbReference>
<organism evidence="2 3">
    <name type="scientific">Periophthalmus magnuspinnatus</name>
    <dbReference type="NCBI Taxonomy" id="409849"/>
    <lineage>
        <taxon>Eukaryota</taxon>
        <taxon>Metazoa</taxon>
        <taxon>Chordata</taxon>
        <taxon>Craniata</taxon>
        <taxon>Vertebrata</taxon>
        <taxon>Euteleostomi</taxon>
        <taxon>Actinopterygii</taxon>
        <taxon>Neopterygii</taxon>
        <taxon>Teleostei</taxon>
        <taxon>Neoteleostei</taxon>
        <taxon>Acanthomorphata</taxon>
        <taxon>Gobiaria</taxon>
        <taxon>Gobiiformes</taxon>
        <taxon>Gobioidei</taxon>
        <taxon>Gobiidae</taxon>
        <taxon>Oxudercinae</taxon>
        <taxon>Periophthalmus</taxon>
    </lineage>
</organism>
<dbReference type="SUPFAM" id="SSF54637">
    <property type="entry name" value="Thioesterase/thiol ester dehydrase-isomerase"/>
    <property type="match status" value="1"/>
</dbReference>
<dbReference type="Gene3D" id="3.10.129.10">
    <property type="entry name" value="Hotdog Thioesterase"/>
    <property type="match status" value="1"/>
</dbReference>
<evidence type="ECO:0000313" key="3">
    <source>
        <dbReference type="Proteomes" id="UP000261520"/>
    </source>
</evidence>
<dbReference type="GO" id="GO:0008289">
    <property type="term" value="F:lipid binding"/>
    <property type="evidence" value="ECO:0007669"/>
    <property type="project" value="InterPro"/>
</dbReference>
<reference evidence="2" key="1">
    <citation type="submission" date="2025-08" db="UniProtKB">
        <authorList>
            <consortium name="Ensembl"/>
        </authorList>
    </citation>
    <scope>IDENTIFICATION</scope>
</reference>
<dbReference type="PANTHER" id="PTHR11049">
    <property type="entry name" value="ACYL COENZYME A THIOESTER HYDROLASE"/>
    <property type="match status" value="1"/>
</dbReference>
<proteinExistence type="predicted"/>
<dbReference type="SUPFAM" id="SSF55961">
    <property type="entry name" value="Bet v1-like"/>
    <property type="match status" value="1"/>
</dbReference>
<dbReference type="Gene3D" id="3.30.530.20">
    <property type="match status" value="1"/>
</dbReference>
<dbReference type="Pfam" id="PF01852">
    <property type="entry name" value="START"/>
    <property type="match status" value="1"/>
</dbReference>
<evidence type="ECO:0000259" key="1">
    <source>
        <dbReference type="PROSITE" id="PS50848"/>
    </source>
</evidence>
<dbReference type="PANTHER" id="PTHR11049:SF1">
    <property type="entry name" value="ACYL-COENZYME A THIOESTERASE 11"/>
    <property type="match status" value="1"/>
</dbReference>
<evidence type="ECO:0000313" key="2">
    <source>
        <dbReference type="Ensembl" id="ENSPMGP00000018876.1"/>
    </source>
</evidence>
<dbReference type="InterPro" id="IPR002913">
    <property type="entry name" value="START_lipid-bd_dom"/>
</dbReference>
<dbReference type="InterPro" id="IPR040170">
    <property type="entry name" value="Cytosol_ACT"/>
</dbReference>
<name>A0A3B4ARA7_9GOBI</name>
<feature type="domain" description="START" evidence="1">
    <location>
        <begin position="127"/>
        <end position="247"/>
    </location>
</feature>
<dbReference type="Proteomes" id="UP000261520">
    <property type="component" value="Unplaced"/>
</dbReference>
<protein>
    <recommendedName>
        <fullName evidence="1">START domain-containing protein</fullName>
    </recommendedName>
</protein>
<dbReference type="PROSITE" id="PS50848">
    <property type="entry name" value="START"/>
    <property type="match status" value="1"/>
</dbReference>
<dbReference type="GO" id="GO:0006637">
    <property type="term" value="P:acyl-CoA metabolic process"/>
    <property type="evidence" value="ECO:0007669"/>
    <property type="project" value="TreeGrafter"/>
</dbReference>